<feature type="region of interest" description="Disordered" evidence="1">
    <location>
        <begin position="384"/>
        <end position="409"/>
    </location>
</feature>
<comment type="caution">
    <text evidence="2">The sequence shown here is derived from an EMBL/GenBank/DDBJ whole genome shotgun (WGS) entry which is preliminary data.</text>
</comment>
<feature type="compositionally biased region" description="Pro residues" evidence="1">
    <location>
        <begin position="104"/>
        <end position="114"/>
    </location>
</feature>
<name>A0ABR0DXA3_ZASCE</name>
<evidence type="ECO:0000313" key="3">
    <source>
        <dbReference type="Proteomes" id="UP001305779"/>
    </source>
</evidence>
<feature type="compositionally biased region" description="Basic and acidic residues" evidence="1">
    <location>
        <begin position="275"/>
        <end position="285"/>
    </location>
</feature>
<evidence type="ECO:0000313" key="2">
    <source>
        <dbReference type="EMBL" id="KAK4493775.1"/>
    </source>
</evidence>
<feature type="region of interest" description="Disordered" evidence="1">
    <location>
        <begin position="98"/>
        <end position="287"/>
    </location>
</feature>
<feature type="compositionally biased region" description="Basic and acidic residues" evidence="1">
    <location>
        <begin position="637"/>
        <end position="661"/>
    </location>
</feature>
<feature type="compositionally biased region" description="Polar residues" evidence="1">
    <location>
        <begin position="673"/>
        <end position="691"/>
    </location>
</feature>
<proteinExistence type="predicted"/>
<evidence type="ECO:0000256" key="1">
    <source>
        <dbReference type="SAM" id="MobiDB-lite"/>
    </source>
</evidence>
<accession>A0ABR0DXA3</accession>
<feature type="region of interest" description="Disordered" evidence="1">
    <location>
        <begin position="453"/>
        <end position="511"/>
    </location>
</feature>
<feature type="region of interest" description="Disordered" evidence="1">
    <location>
        <begin position="1"/>
        <end position="77"/>
    </location>
</feature>
<feature type="compositionally biased region" description="Basic residues" evidence="1">
    <location>
        <begin position="390"/>
        <end position="399"/>
    </location>
</feature>
<feature type="region of interest" description="Disordered" evidence="1">
    <location>
        <begin position="538"/>
        <end position="573"/>
    </location>
</feature>
<dbReference type="Proteomes" id="UP001305779">
    <property type="component" value="Unassembled WGS sequence"/>
</dbReference>
<feature type="compositionally biased region" description="Polar residues" evidence="1">
    <location>
        <begin position="1"/>
        <end position="10"/>
    </location>
</feature>
<feature type="region of interest" description="Disordered" evidence="1">
    <location>
        <begin position="622"/>
        <end position="691"/>
    </location>
</feature>
<organism evidence="2 3">
    <name type="scientific">Zasmidium cellare</name>
    <name type="common">Wine cellar mold</name>
    <name type="synonym">Racodium cellare</name>
    <dbReference type="NCBI Taxonomy" id="395010"/>
    <lineage>
        <taxon>Eukaryota</taxon>
        <taxon>Fungi</taxon>
        <taxon>Dikarya</taxon>
        <taxon>Ascomycota</taxon>
        <taxon>Pezizomycotina</taxon>
        <taxon>Dothideomycetes</taxon>
        <taxon>Dothideomycetidae</taxon>
        <taxon>Mycosphaerellales</taxon>
        <taxon>Mycosphaerellaceae</taxon>
        <taxon>Zasmidium</taxon>
    </lineage>
</organism>
<feature type="compositionally biased region" description="Polar residues" evidence="1">
    <location>
        <begin position="222"/>
        <end position="233"/>
    </location>
</feature>
<reference evidence="2 3" key="1">
    <citation type="journal article" date="2023" name="G3 (Bethesda)">
        <title>A chromosome-level genome assembly of Zasmidium syzygii isolated from banana leaves.</title>
        <authorList>
            <person name="van Westerhoven A.C."/>
            <person name="Mehrabi R."/>
            <person name="Talebi R."/>
            <person name="Steentjes M.B.F."/>
            <person name="Corcolon B."/>
            <person name="Chong P.A."/>
            <person name="Kema G.H.J."/>
            <person name="Seidl M.F."/>
        </authorList>
    </citation>
    <scope>NUCLEOTIDE SEQUENCE [LARGE SCALE GENOMIC DNA]</scope>
    <source>
        <strain evidence="2 3">P124</strain>
    </source>
</reference>
<dbReference type="EMBL" id="JAXOVC010000015">
    <property type="protein sequence ID" value="KAK4493775.1"/>
    <property type="molecule type" value="Genomic_DNA"/>
</dbReference>
<gene>
    <name evidence="2" type="ORF">PRZ48_014960</name>
</gene>
<protein>
    <submittedName>
        <fullName evidence="2">Uncharacterized protein</fullName>
    </submittedName>
</protein>
<sequence>MKFLQRSNSSRIHKDQPMGAGQMMNESRPRRDVFESIDEAVAEHRKSLGKRPNTSAGLEKRKRSLSKPRMAAKEVKEPTCSEDLYLVGQTLEYKDGLDTFRFPTPSPRLPPPPRSATFHHSPSPLLKQHDSPLSTYESPRIGVAIGSPSNAPPSWGRSFTADHISTRMPHPPSRTPPRPPGEDLRASQSPQQRKKKSSWKTIGTIFRWTSKPAQAQRPASRGNANLEDSTITPCSPIIRTLAPSEAPSPVLPSPKPVANAQHRRMHSGSPSLHQGEMRPESRNGADRTSFMPALKARISRVPYTRGSTTPSPRLKTHRYQDSEDIFSLKEQDRHDSPISPINTGLEALSIPRTPRLDVTFERPEFERYSIMFEKLLSNDSKPSLLERRQSRLQRRRSGKRSATCEESAEDLSVSTHIPLLPQRALTSPHLSRSLSIRVEGKNVEVQGMTAEGPSTAIHRPRPLLRSNTAPPGAVSPVTAAFRERKTTLESSPESPGSAFFSEASIPTPTTITTCTDRESIQKELEQSEPSWDMITSIPVKIGSPPKPAAESSKGKGRAPEPYPRVKSPEDLERQIVQVSVARQVSVSRARSRVQKAVATSSFKQPLRPRVVELSKNRKSTVGILESADDVPSMPSREGSKAESDIEKELDSEKTGIERERPGSIGQRGKETTLIPTIQVSDAEDQVTSGGH</sequence>
<feature type="compositionally biased region" description="Pro residues" evidence="1">
    <location>
        <begin position="169"/>
        <end position="179"/>
    </location>
</feature>
<keyword evidence="3" id="KW-1185">Reference proteome</keyword>